<protein>
    <submittedName>
        <fullName evidence="11">Solute carrier family 4 member 11</fullName>
    </submittedName>
</protein>
<keyword evidence="5 9" id="KW-0812">Transmembrane</keyword>
<comment type="similarity">
    <text evidence="2">Belongs to the anion exchanger (TC 2.A.31) family.</text>
</comment>
<feature type="domain" description="Bicarbonate transporter-like transmembrane" evidence="10">
    <location>
        <begin position="505"/>
        <end position="827"/>
    </location>
</feature>
<comment type="subcellular location">
    <subcellularLocation>
        <location evidence="1">Cell membrane</location>
        <topology evidence="1">Multi-pass membrane protein</topology>
    </subcellularLocation>
</comment>
<dbReference type="Gene3D" id="3.40.930.10">
    <property type="entry name" value="Mannitol-specific EII, Chain A"/>
    <property type="match status" value="1"/>
</dbReference>
<dbReference type="GO" id="GO:0005452">
    <property type="term" value="F:solute:inorganic anion antiporter activity"/>
    <property type="evidence" value="ECO:0007669"/>
    <property type="project" value="InterPro"/>
</dbReference>
<evidence type="ECO:0000256" key="1">
    <source>
        <dbReference type="ARBA" id="ARBA00004651"/>
    </source>
</evidence>
<reference evidence="12" key="1">
    <citation type="submission" date="2012-01" db="EMBL/GenBank/DDBJ databases">
        <authorList>
            <person name="Walter R."/>
            <person name="Schartl M."/>
            <person name="Warren W."/>
        </authorList>
    </citation>
    <scope>NUCLEOTIDE SEQUENCE [LARGE SCALE GENOMIC DNA]</scope>
    <source>
        <strain evidence="12">JP 163 A</strain>
    </source>
</reference>
<dbReference type="FunFam" id="3.40.930.10:FF:000017">
    <property type="entry name" value="Solute carrier family 4, sodium borate transporter, member 11"/>
    <property type="match status" value="1"/>
</dbReference>
<evidence type="ECO:0000259" key="10">
    <source>
        <dbReference type="Pfam" id="PF00955"/>
    </source>
</evidence>
<evidence type="ECO:0000313" key="11">
    <source>
        <dbReference type="Ensembl" id="ENSXMAP00000040834.1"/>
    </source>
</evidence>
<dbReference type="Ensembl" id="ENSXMAT00000033300.1">
    <property type="protein sequence ID" value="ENSXMAP00000040834.1"/>
    <property type="gene ID" value="ENSXMAG00000025385.1"/>
</dbReference>
<keyword evidence="4" id="KW-1003">Cell membrane</keyword>
<feature type="transmembrane region" description="Helical" evidence="9">
    <location>
        <begin position="593"/>
        <end position="612"/>
    </location>
</feature>
<dbReference type="SUPFAM" id="SSF55804">
    <property type="entry name" value="Phoshotransferase/anion transport protein"/>
    <property type="match status" value="1"/>
</dbReference>
<evidence type="ECO:0000313" key="12">
    <source>
        <dbReference type="Proteomes" id="UP000002852"/>
    </source>
</evidence>
<feature type="transmembrane region" description="Helical" evidence="9">
    <location>
        <begin position="512"/>
        <end position="531"/>
    </location>
</feature>
<feature type="transmembrane region" description="Helical" evidence="9">
    <location>
        <begin position="392"/>
        <end position="419"/>
    </location>
</feature>
<feature type="transmembrane region" description="Helical" evidence="9">
    <location>
        <begin position="767"/>
        <end position="789"/>
    </location>
</feature>
<evidence type="ECO:0000256" key="8">
    <source>
        <dbReference type="ARBA" id="ARBA00023136"/>
    </source>
</evidence>
<reference evidence="11" key="3">
    <citation type="submission" date="2025-08" db="UniProtKB">
        <authorList>
            <consortium name="Ensembl"/>
        </authorList>
    </citation>
    <scope>IDENTIFICATION</scope>
    <source>
        <strain evidence="11">JP 163 A</strain>
    </source>
</reference>
<feature type="transmembrane region" description="Helical" evidence="9">
    <location>
        <begin position="431"/>
        <end position="455"/>
    </location>
</feature>
<organism evidence="11 12">
    <name type="scientific">Xiphophorus maculatus</name>
    <name type="common">Southern platyfish</name>
    <name type="synonym">Platypoecilus maculatus</name>
    <dbReference type="NCBI Taxonomy" id="8083"/>
    <lineage>
        <taxon>Eukaryota</taxon>
        <taxon>Metazoa</taxon>
        <taxon>Chordata</taxon>
        <taxon>Craniata</taxon>
        <taxon>Vertebrata</taxon>
        <taxon>Euteleostomi</taxon>
        <taxon>Actinopterygii</taxon>
        <taxon>Neopterygii</taxon>
        <taxon>Teleostei</taxon>
        <taxon>Neoteleostei</taxon>
        <taxon>Acanthomorphata</taxon>
        <taxon>Ovalentaria</taxon>
        <taxon>Atherinomorphae</taxon>
        <taxon>Cyprinodontiformes</taxon>
        <taxon>Poeciliidae</taxon>
        <taxon>Poeciliinae</taxon>
        <taxon>Xiphophorus</taxon>
    </lineage>
</organism>
<name>A0A3B5RCX1_XIPMA</name>
<reference evidence="12" key="2">
    <citation type="journal article" date="2013" name="Nat. Genet.">
        <title>The genome of the platyfish, Xiphophorus maculatus, provides insights into evolutionary adaptation and several complex traits.</title>
        <authorList>
            <person name="Schartl M."/>
            <person name="Walter R.B."/>
            <person name="Shen Y."/>
            <person name="Garcia T."/>
            <person name="Catchen J."/>
            <person name="Amores A."/>
            <person name="Braasch I."/>
            <person name="Chalopin D."/>
            <person name="Volff J.N."/>
            <person name="Lesch K.P."/>
            <person name="Bisazza A."/>
            <person name="Minx P."/>
            <person name="Hillier L."/>
            <person name="Wilson R.K."/>
            <person name="Fuerstenberg S."/>
            <person name="Boore J."/>
            <person name="Searle S."/>
            <person name="Postlethwait J.H."/>
            <person name="Warren W.C."/>
        </authorList>
    </citation>
    <scope>NUCLEOTIDE SEQUENCE [LARGE SCALE GENOMIC DNA]</scope>
    <source>
        <strain evidence="12">JP 163 A</strain>
    </source>
</reference>
<dbReference type="PANTHER" id="PTHR11453">
    <property type="entry name" value="ANION EXCHANGE PROTEIN"/>
    <property type="match status" value="1"/>
</dbReference>
<reference evidence="11" key="4">
    <citation type="submission" date="2025-09" db="UniProtKB">
        <authorList>
            <consortium name="Ensembl"/>
        </authorList>
    </citation>
    <scope>IDENTIFICATION</scope>
    <source>
        <strain evidence="11">JP 163 A</strain>
    </source>
</reference>
<keyword evidence="6 9" id="KW-1133">Transmembrane helix</keyword>
<feature type="transmembrane region" description="Helical" evidence="9">
    <location>
        <begin position="551"/>
        <end position="568"/>
    </location>
</feature>
<dbReference type="GO" id="GO:0016323">
    <property type="term" value="C:basolateral plasma membrane"/>
    <property type="evidence" value="ECO:0007669"/>
    <property type="project" value="TreeGrafter"/>
</dbReference>
<feature type="transmembrane region" description="Helical" evidence="9">
    <location>
        <begin position="633"/>
        <end position="656"/>
    </location>
</feature>
<dbReference type="InterPro" id="IPR011531">
    <property type="entry name" value="HCO3_transpt-like_TM_dom"/>
</dbReference>
<evidence type="ECO:0000256" key="5">
    <source>
        <dbReference type="ARBA" id="ARBA00022692"/>
    </source>
</evidence>
<accession>A0A3B5RCX1</accession>
<proteinExistence type="inferred from homology"/>
<keyword evidence="12" id="KW-1185">Reference proteome</keyword>
<dbReference type="GO" id="GO:0006820">
    <property type="term" value="P:monoatomic anion transport"/>
    <property type="evidence" value="ECO:0007669"/>
    <property type="project" value="InterPro"/>
</dbReference>
<keyword evidence="3" id="KW-0813">Transport</keyword>
<feature type="transmembrane region" description="Helical" evidence="9">
    <location>
        <begin position="795"/>
        <end position="815"/>
    </location>
</feature>
<keyword evidence="7" id="KW-0406">Ion transport</keyword>
<dbReference type="GeneTree" id="ENSGT00940000154894"/>
<dbReference type="FunFam" id="1.10.287.570:FF:000002">
    <property type="entry name" value="Solute carrier family 4 member 11"/>
    <property type="match status" value="1"/>
</dbReference>
<dbReference type="GO" id="GO:0050801">
    <property type="term" value="P:monoatomic ion homeostasis"/>
    <property type="evidence" value="ECO:0007669"/>
    <property type="project" value="TreeGrafter"/>
</dbReference>
<dbReference type="InterPro" id="IPR003020">
    <property type="entry name" value="HCO3_transpt_euk"/>
</dbReference>
<dbReference type="Proteomes" id="UP000002852">
    <property type="component" value="Unassembled WGS sequence"/>
</dbReference>
<feature type="domain" description="Bicarbonate transporter-like transmembrane" evidence="10">
    <location>
        <begin position="318"/>
        <end position="493"/>
    </location>
</feature>
<evidence type="ECO:0000256" key="3">
    <source>
        <dbReference type="ARBA" id="ARBA00022448"/>
    </source>
</evidence>
<feature type="transmembrane region" description="Helical" evidence="9">
    <location>
        <begin position="697"/>
        <end position="717"/>
    </location>
</feature>
<dbReference type="AlphaFoldDB" id="A0A3B5RCX1"/>
<feature type="transmembrane region" description="Helical" evidence="9">
    <location>
        <begin position="349"/>
        <end position="371"/>
    </location>
</feature>
<evidence type="ECO:0000256" key="9">
    <source>
        <dbReference type="SAM" id="Phobius"/>
    </source>
</evidence>
<dbReference type="PANTHER" id="PTHR11453:SF127">
    <property type="entry name" value="SOLUTE CARRIER FAMILY 4 MEMBER 11"/>
    <property type="match status" value="1"/>
</dbReference>
<evidence type="ECO:0000256" key="2">
    <source>
        <dbReference type="ARBA" id="ARBA00010993"/>
    </source>
</evidence>
<evidence type="ECO:0000256" key="6">
    <source>
        <dbReference type="ARBA" id="ARBA00022989"/>
    </source>
</evidence>
<evidence type="ECO:0000256" key="7">
    <source>
        <dbReference type="ARBA" id="ARBA00023065"/>
    </source>
</evidence>
<dbReference type="InterPro" id="IPR016152">
    <property type="entry name" value="PTrfase/Anion_transptr"/>
</dbReference>
<dbReference type="PRINTS" id="PR01231">
    <property type="entry name" value="HCO3TRNSPORT"/>
</dbReference>
<dbReference type="Gene3D" id="1.10.287.570">
    <property type="entry name" value="Helical hairpin bin"/>
    <property type="match status" value="1"/>
</dbReference>
<keyword evidence="8 9" id="KW-0472">Membrane</keyword>
<sequence>METNKVLHFVPSEAPPSGMSKNGYFFQEMEQREAEQEEDSECREEGQDLPIACGEDIHLYDNQISPGPDADDSGCVLLNTSRRYVKLMNFEEEVRAHRDLDGFLARASILLDETAASLDDVLKRMLHHVGEDSHVSEPGCNFEEVMSMLFTDAGAQEVNEKSQSFVFFDDVHLLSETIQGVTATATGVQYQQSWLCILCNVKHLQRRHVCISRLERPQNWGENCCEVRYVILILAPSKMKSTKTAMELGRTFGTLFSDISFRQKLLETKTQEEFKEALVFQRHQLTAANQQPIALGKKETVPRNHKPLKCKDFFKAGRGIYEDLRRRLPFYPSDFTDGIVGSNKTLLKYMTTAIFLYIAILLPAIAFGSLNDESTRGEIDVRKTIIGQSIGGVIYSLFAGSPLVIPLTTAPLAIFISVIRGICDDYNLDFPAFYACIGLWNCLFLILGGIFNVSLLMKLFKRSTEEVIALFISIAFVVDAVKGTVKIFQRYYHAPGLENRSLEDLPQCTRERPVLCLLLMLGTLWMGYTLYQFKRSPFLHAKVREVLSDCALPISVLLFSFIGSYIFSDIELPVFKVHNRPIFNVAPFERLSAMNVVSAMGLGFLLALLIFIDQNIVVSLTNAPENRLLKGTAYHWDLMLSGLINILMSVLGLPWMHAAFPHSTLHVRQLAFVEQRVEGGHLYETIVQVKETRLTSLAANIFIGVSLLLLPVPLQWIPKPVLYGLFLYIALTSIDGNQMCDRMALLLKEQTSYPPTHYIRKVPQRKIHYFTFLQMMQLLVLCTFGMYPIPYMKMIFPLVMILLIPIRNNVLPHIIEAKYLDIMDAQHM</sequence>
<dbReference type="Pfam" id="PF00955">
    <property type="entry name" value="HCO3_cotransp"/>
    <property type="match status" value="2"/>
</dbReference>
<evidence type="ECO:0000256" key="4">
    <source>
        <dbReference type="ARBA" id="ARBA00022475"/>
    </source>
</evidence>